<dbReference type="AlphaFoldDB" id="A0A2B7YDP6"/>
<protein>
    <submittedName>
        <fullName evidence="2">Uncharacterized protein</fullName>
    </submittedName>
</protein>
<feature type="region of interest" description="Disordered" evidence="1">
    <location>
        <begin position="54"/>
        <end position="94"/>
    </location>
</feature>
<feature type="region of interest" description="Disordered" evidence="1">
    <location>
        <begin position="245"/>
        <end position="266"/>
    </location>
</feature>
<dbReference type="Pfam" id="PF17242">
    <property type="entry name" value="DUF5315"/>
    <property type="match status" value="1"/>
</dbReference>
<keyword evidence="3" id="KW-1185">Reference proteome</keyword>
<feature type="compositionally biased region" description="Gly residues" evidence="1">
    <location>
        <begin position="169"/>
        <end position="179"/>
    </location>
</feature>
<comment type="caution">
    <text evidence="2">The sequence shown here is derived from an EMBL/GenBank/DDBJ whole genome shotgun (WGS) entry which is preliminary data.</text>
</comment>
<organism evidence="2 3">
    <name type="scientific">Polytolypa hystricis (strain UAMH7299)</name>
    <dbReference type="NCBI Taxonomy" id="1447883"/>
    <lineage>
        <taxon>Eukaryota</taxon>
        <taxon>Fungi</taxon>
        <taxon>Dikarya</taxon>
        <taxon>Ascomycota</taxon>
        <taxon>Pezizomycotina</taxon>
        <taxon>Eurotiomycetes</taxon>
        <taxon>Eurotiomycetidae</taxon>
        <taxon>Onygenales</taxon>
        <taxon>Onygenales incertae sedis</taxon>
        <taxon>Polytolypa</taxon>
    </lineage>
</organism>
<gene>
    <name evidence="2" type="ORF">AJ80_04243</name>
</gene>
<feature type="region of interest" description="Disordered" evidence="1">
    <location>
        <begin position="1"/>
        <end position="39"/>
    </location>
</feature>
<dbReference type="OrthoDB" id="4158841at2759"/>
<name>A0A2B7YDP6_POLH7</name>
<feature type="region of interest" description="Disordered" evidence="1">
    <location>
        <begin position="152"/>
        <end position="195"/>
    </location>
</feature>
<evidence type="ECO:0000256" key="1">
    <source>
        <dbReference type="SAM" id="MobiDB-lite"/>
    </source>
</evidence>
<proteinExistence type="predicted"/>
<evidence type="ECO:0000313" key="3">
    <source>
        <dbReference type="Proteomes" id="UP000224634"/>
    </source>
</evidence>
<sequence>MSTTPRQTDLTKKPSQRLPPPSLFQGPPSRNTSNLSLASGALLAPTTKVISAASVPIPSPNEPPLLRQHSAKSNVSAPHTPLSPFLSRTRGQSDVDNNAADTLWEEMRNTLAEVELSAINGDHVFGTDHSKALEELRTKQLALAQAWVRSEADEVVDRTPPDDAAAAAAGGGGKAGGAGESLRQGSVGTEDGAGKFLDDKTEKDILLARKRREANDRYFDRVNSGVMDVVAKLEEVALAMKEVERESKEIWSEGESVDTAQGSENS</sequence>
<dbReference type="STRING" id="1447883.A0A2B7YDP6"/>
<accession>A0A2B7YDP6</accession>
<feature type="compositionally biased region" description="Basic and acidic residues" evidence="1">
    <location>
        <begin position="152"/>
        <end position="161"/>
    </location>
</feature>
<reference evidence="2 3" key="1">
    <citation type="submission" date="2017-10" db="EMBL/GenBank/DDBJ databases">
        <title>Comparative genomics in systemic dimorphic fungi from Ajellomycetaceae.</title>
        <authorList>
            <person name="Munoz J.F."/>
            <person name="Mcewen J.G."/>
            <person name="Clay O.K."/>
            <person name="Cuomo C.A."/>
        </authorList>
    </citation>
    <scope>NUCLEOTIDE SEQUENCE [LARGE SCALE GENOMIC DNA]</scope>
    <source>
        <strain evidence="2 3">UAMH7299</strain>
    </source>
</reference>
<evidence type="ECO:0000313" key="2">
    <source>
        <dbReference type="EMBL" id="PGH19163.1"/>
    </source>
</evidence>
<dbReference type="EMBL" id="PDNA01000052">
    <property type="protein sequence ID" value="PGH19163.1"/>
    <property type="molecule type" value="Genomic_DNA"/>
</dbReference>
<dbReference type="Proteomes" id="UP000224634">
    <property type="component" value="Unassembled WGS sequence"/>
</dbReference>